<sequence length="191" mass="22290">MKLSSRMRFLLNNGLRGILWLVVLLGIYFFVNEFFISKAPDAWVEQFYARPLIIYLIYFASEFFFGIVPPELFMIWAFNKGGVLSYTLTVAFLAIVSYVLGYVTFLIGKFIYKKTVFRYVRIKYLKKSWPQLRKYGIFLIIVAALTPLPWSAVCLLVGSAGYPSGRFLRYAVFRLIRFAVYGFIIFQTHQL</sequence>
<feature type="transmembrane region" description="Helical" evidence="1">
    <location>
        <begin position="167"/>
        <end position="186"/>
    </location>
</feature>
<feature type="transmembrane region" description="Helical" evidence="1">
    <location>
        <begin position="88"/>
        <end position="112"/>
    </location>
</feature>
<feature type="transmembrane region" description="Helical" evidence="1">
    <location>
        <begin position="135"/>
        <end position="161"/>
    </location>
</feature>
<gene>
    <name evidence="2" type="ORF">SAMN05444274_101455</name>
</gene>
<dbReference type="RefSeq" id="WP_072998515.1">
    <property type="nucleotide sequence ID" value="NZ_FQUM01000001.1"/>
</dbReference>
<evidence type="ECO:0008006" key="4">
    <source>
        <dbReference type="Google" id="ProtNLM"/>
    </source>
</evidence>
<keyword evidence="1" id="KW-0472">Membrane</keyword>
<proteinExistence type="predicted"/>
<keyword evidence="3" id="KW-1185">Reference proteome</keyword>
<reference evidence="2 3" key="1">
    <citation type="submission" date="2016-11" db="EMBL/GenBank/DDBJ databases">
        <authorList>
            <person name="Jaros S."/>
            <person name="Januszkiewicz K."/>
            <person name="Wedrychowicz H."/>
        </authorList>
    </citation>
    <scope>NUCLEOTIDE SEQUENCE [LARGE SCALE GENOMIC DNA]</scope>
    <source>
        <strain evidence="2 3">DSM 26910</strain>
    </source>
</reference>
<feature type="transmembrane region" description="Helical" evidence="1">
    <location>
        <begin position="47"/>
        <end position="68"/>
    </location>
</feature>
<evidence type="ECO:0000313" key="2">
    <source>
        <dbReference type="EMBL" id="SHE47526.1"/>
    </source>
</evidence>
<dbReference type="OrthoDB" id="1118259at2"/>
<feature type="transmembrane region" description="Helical" evidence="1">
    <location>
        <begin position="17"/>
        <end position="35"/>
    </location>
</feature>
<evidence type="ECO:0000256" key="1">
    <source>
        <dbReference type="SAM" id="Phobius"/>
    </source>
</evidence>
<dbReference type="AlphaFoldDB" id="A0A1M4TSZ0"/>
<accession>A0A1M4TSZ0</accession>
<evidence type="ECO:0000313" key="3">
    <source>
        <dbReference type="Proteomes" id="UP000184164"/>
    </source>
</evidence>
<dbReference type="EMBL" id="FQUM01000001">
    <property type="protein sequence ID" value="SHE47526.1"/>
    <property type="molecule type" value="Genomic_DNA"/>
</dbReference>
<dbReference type="Proteomes" id="UP000184164">
    <property type="component" value="Unassembled WGS sequence"/>
</dbReference>
<keyword evidence="1" id="KW-1133">Transmembrane helix</keyword>
<protein>
    <recommendedName>
        <fullName evidence="4">SNARE associated Golgi protein</fullName>
    </recommendedName>
</protein>
<name>A0A1M4TSZ0_9BACT</name>
<keyword evidence="1" id="KW-0812">Transmembrane</keyword>
<organism evidence="2 3">
    <name type="scientific">Mariniphaga anaerophila</name>
    <dbReference type="NCBI Taxonomy" id="1484053"/>
    <lineage>
        <taxon>Bacteria</taxon>
        <taxon>Pseudomonadati</taxon>
        <taxon>Bacteroidota</taxon>
        <taxon>Bacteroidia</taxon>
        <taxon>Marinilabiliales</taxon>
        <taxon>Prolixibacteraceae</taxon>
        <taxon>Mariniphaga</taxon>
    </lineage>
</organism>
<dbReference type="STRING" id="1484053.SAMN05444274_101455"/>